<dbReference type="EMBL" id="JAJGCB010000001">
    <property type="protein sequence ID" value="KAJ8995804.1"/>
    <property type="molecule type" value="Genomic_DNA"/>
</dbReference>
<dbReference type="AlphaFoldDB" id="A0AAN6IYE4"/>
<gene>
    <name evidence="2" type="ORF">HRR80_000560</name>
</gene>
<feature type="region of interest" description="Disordered" evidence="1">
    <location>
        <begin position="142"/>
        <end position="174"/>
    </location>
</feature>
<protein>
    <submittedName>
        <fullName evidence="2">Uncharacterized protein</fullName>
    </submittedName>
</protein>
<evidence type="ECO:0000256" key="1">
    <source>
        <dbReference type="SAM" id="MobiDB-lite"/>
    </source>
</evidence>
<name>A0AAN6IYE4_EXODE</name>
<evidence type="ECO:0000313" key="2">
    <source>
        <dbReference type="EMBL" id="KAJ8995804.1"/>
    </source>
</evidence>
<comment type="caution">
    <text evidence="2">The sequence shown here is derived from an EMBL/GenBank/DDBJ whole genome shotgun (WGS) entry which is preliminary data.</text>
</comment>
<organism evidence="2 3">
    <name type="scientific">Exophiala dermatitidis</name>
    <name type="common">Black yeast-like fungus</name>
    <name type="synonym">Wangiella dermatitidis</name>
    <dbReference type="NCBI Taxonomy" id="5970"/>
    <lineage>
        <taxon>Eukaryota</taxon>
        <taxon>Fungi</taxon>
        <taxon>Dikarya</taxon>
        <taxon>Ascomycota</taxon>
        <taxon>Pezizomycotina</taxon>
        <taxon>Eurotiomycetes</taxon>
        <taxon>Chaetothyriomycetidae</taxon>
        <taxon>Chaetothyriales</taxon>
        <taxon>Herpotrichiellaceae</taxon>
        <taxon>Exophiala</taxon>
    </lineage>
</organism>
<feature type="region of interest" description="Disordered" evidence="1">
    <location>
        <begin position="252"/>
        <end position="275"/>
    </location>
</feature>
<feature type="compositionally biased region" description="Polar residues" evidence="1">
    <location>
        <begin position="152"/>
        <end position="169"/>
    </location>
</feature>
<feature type="region of interest" description="Disordered" evidence="1">
    <location>
        <begin position="290"/>
        <end position="316"/>
    </location>
</feature>
<feature type="compositionally biased region" description="Low complexity" evidence="1">
    <location>
        <begin position="297"/>
        <end position="313"/>
    </location>
</feature>
<sequence length="433" mass="47648">MRIMYQQPHLVPPMKLTVFDNLPPTPTLPPPSRISRWVSQGKDSLRSSLSMGRHVPSRPVISSPRPPADEQLPFRRMRQEFRPLELSIYMADNRLSDLPEFDRLSFTDLGEIKPPPRAVVRTKSEELLSNKLSMMPTRVKPASMIEQRQRSRSQTRPDTTSTVISTSRPPSEYDALHSHPVSWASLPGLPPTAHIPGRSEPSVAILTPMEEEFSPPITSVTVGGLVLEFPKVVDQPGISPMQSAVGSPYTHAPAPIVASGPSRELSKPTETEDTANFFHPDYQTQQRISHWLSHRQSSSISTTKTASTAAPSFSERRRKRAQFYQLSAAPPKPLSLCAAHHQRTLTGSTMASTLETDALTFEIQSQTDVSVATPTESQIRNGTARSVSNGLKPIVSGVPYVPPDYADILKQTDEVHIKEIGGPLRSPGVGVAF</sequence>
<feature type="region of interest" description="Disordered" evidence="1">
    <location>
        <begin position="47"/>
        <end position="70"/>
    </location>
</feature>
<proteinExistence type="predicted"/>
<dbReference type="Proteomes" id="UP001161757">
    <property type="component" value="Unassembled WGS sequence"/>
</dbReference>
<reference evidence="2" key="1">
    <citation type="submission" date="2023-01" db="EMBL/GenBank/DDBJ databases">
        <title>Exophiala dermititidis isolated from Cystic Fibrosis Patient.</title>
        <authorList>
            <person name="Kurbessoian T."/>
            <person name="Crocker A."/>
            <person name="Murante D."/>
            <person name="Hogan D.A."/>
            <person name="Stajich J.E."/>
        </authorList>
    </citation>
    <scope>NUCLEOTIDE SEQUENCE</scope>
    <source>
        <strain evidence="2">Ex8</strain>
    </source>
</reference>
<evidence type="ECO:0000313" key="3">
    <source>
        <dbReference type="Proteomes" id="UP001161757"/>
    </source>
</evidence>
<accession>A0AAN6IYE4</accession>